<proteinExistence type="predicted"/>
<organism evidence="2">
    <name type="scientific">Cladocopium goreaui</name>
    <dbReference type="NCBI Taxonomy" id="2562237"/>
    <lineage>
        <taxon>Eukaryota</taxon>
        <taxon>Sar</taxon>
        <taxon>Alveolata</taxon>
        <taxon>Dinophyceae</taxon>
        <taxon>Suessiales</taxon>
        <taxon>Symbiodiniaceae</taxon>
        <taxon>Cladocopium</taxon>
    </lineage>
</organism>
<name>A0A9P1DMU5_9DINO</name>
<protein>
    <submittedName>
        <fullName evidence="2">Uncharacterized protein</fullName>
    </submittedName>
</protein>
<evidence type="ECO:0000313" key="3">
    <source>
        <dbReference type="EMBL" id="CAL4799688.1"/>
    </source>
</evidence>
<accession>A0A9P1DMU5</accession>
<dbReference type="EMBL" id="CAMXCT030005445">
    <property type="protein sequence ID" value="CAL4799688.1"/>
    <property type="molecule type" value="Genomic_DNA"/>
</dbReference>
<reference evidence="3 4" key="2">
    <citation type="submission" date="2024-05" db="EMBL/GenBank/DDBJ databases">
        <authorList>
            <person name="Chen Y."/>
            <person name="Shah S."/>
            <person name="Dougan E. K."/>
            <person name="Thang M."/>
            <person name="Chan C."/>
        </authorList>
    </citation>
    <scope>NUCLEOTIDE SEQUENCE [LARGE SCALE GENOMIC DNA]</scope>
</reference>
<feature type="signal peptide" evidence="1">
    <location>
        <begin position="1"/>
        <end position="20"/>
    </location>
</feature>
<keyword evidence="4" id="KW-1185">Reference proteome</keyword>
<dbReference type="Proteomes" id="UP001152797">
    <property type="component" value="Unassembled WGS sequence"/>
</dbReference>
<dbReference type="EMBL" id="CAMXCT010005445">
    <property type="protein sequence ID" value="CAI4012376.1"/>
    <property type="molecule type" value="Genomic_DNA"/>
</dbReference>
<evidence type="ECO:0000256" key="1">
    <source>
        <dbReference type="SAM" id="SignalP"/>
    </source>
</evidence>
<feature type="chain" id="PRO_5043271466" evidence="1">
    <location>
        <begin position="21"/>
        <end position="155"/>
    </location>
</feature>
<sequence length="155" mass="16865">MQRLLLLPITACLALREQHAESLSDLAAASLSDVAASLSDLASGEPGGFANRTRAGVKGMCKYRNPVYDQLVEDVVPGTQLGRTVLICFRDYYGENSVDRVYKVARCIKDAFQAAIVYPNYVAFVNIGVTTARKAGYLVQGSSEDCELFVAWDFG</sequence>
<evidence type="ECO:0000313" key="2">
    <source>
        <dbReference type="EMBL" id="CAI4012376.1"/>
    </source>
</evidence>
<keyword evidence="1" id="KW-0732">Signal</keyword>
<evidence type="ECO:0000313" key="4">
    <source>
        <dbReference type="Proteomes" id="UP001152797"/>
    </source>
</evidence>
<dbReference type="EMBL" id="CAMXCT020005445">
    <property type="protein sequence ID" value="CAL1165751.1"/>
    <property type="molecule type" value="Genomic_DNA"/>
</dbReference>
<gene>
    <name evidence="2" type="ORF">C1SCF055_LOCUS37443</name>
</gene>
<dbReference type="AlphaFoldDB" id="A0A9P1DMU5"/>
<comment type="caution">
    <text evidence="2">The sequence shown here is derived from an EMBL/GenBank/DDBJ whole genome shotgun (WGS) entry which is preliminary data.</text>
</comment>
<reference evidence="2" key="1">
    <citation type="submission" date="2022-10" db="EMBL/GenBank/DDBJ databases">
        <authorList>
            <person name="Chen Y."/>
            <person name="Dougan E. K."/>
            <person name="Chan C."/>
            <person name="Rhodes N."/>
            <person name="Thang M."/>
        </authorList>
    </citation>
    <scope>NUCLEOTIDE SEQUENCE</scope>
</reference>